<feature type="transmembrane region" description="Helical" evidence="5">
    <location>
        <begin position="39"/>
        <end position="59"/>
    </location>
</feature>
<dbReference type="GO" id="GO:0016491">
    <property type="term" value="F:oxidoreductase activity"/>
    <property type="evidence" value="ECO:0007669"/>
    <property type="project" value="InterPro"/>
</dbReference>
<dbReference type="KEGG" id="tmb:Thimo_0860"/>
<dbReference type="HOGENOM" id="CLU_033631_0_1_6"/>
<evidence type="ECO:0000256" key="2">
    <source>
        <dbReference type="ARBA" id="ARBA00022692"/>
    </source>
</evidence>
<evidence type="ECO:0000256" key="3">
    <source>
        <dbReference type="ARBA" id="ARBA00022989"/>
    </source>
</evidence>
<evidence type="ECO:0000256" key="4">
    <source>
        <dbReference type="ARBA" id="ARBA00023136"/>
    </source>
</evidence>
<evidence type="ECO:0000256" key="1">
    <source>
        <dbReference type="ARBA" id="ARBA00004370"/>
    </source>
</evidence>
<keyword evidence="3 5" id="KW-1133">Transmembrane helix</keyword>
<proteinExistence type="predicted"/>
<keyword evidence="4 5" id="KW-0472">Membrane</keyword>
<reference evidence="7 8" key="1">
    <citation type="submission" date="2011-09" db="EMBL/GenBank/DDBJ databases">
        <title>Complete sequence of chromosome of Thioflavicoccus mobilis 8321.</title>
        <authorList>
            <consortium name="US DOE Joint Genome Institute"/>
            <person name="Lucas S."/>
            <person name="Han J."/>
            <person name="Lapidus A."/>
            <person name="Cheng J.-F."/>
            <person name="Goodwin L."/>
            <person name="Pitluck S."/>
            <person name="Peters L."/>
            <person name="Ovchinnikova G."/>
            <person name="Lu M."/>
            <person name="Detter J.C."/>
            <person name="Han C."/>
            <person name="Tapia R."/>
            <person name="Land M."/>
            <person name="Hauser L."/>
            <person name="Kyrpides N."/>
            <person name="Ivanova N."/>
            <person name="Pagani I."/>
            <person name="Vogl K."/>
            <person name="Liu Z."/>
            <person name="Imhoff J."/>
            <person name="Thiel V."/>
            <person name="Frigaard N.-U."/>
            <person name="Bryant D."/>
            <person name="Woyke T."/>
        </authorList>
    </citation>
    <scope>NUCLEOTIDE SEQUENCE [LARGE SCALE GENOMIC DNA]</scope>
    <source>
        <strain evidence="7 8">8321</strain>
    </source>
</reference>
<evidence type="ECO:0000256" key="5">
    <source>
        <dbReference type="SAM" id="Phobius"/>
    </source>
</evidence>
<dbReference type="Proteomes" id="UP000010816">
    <property type="component" value="Chromosome"/>
</dbReference>
<feature type="transmembrane region" description="Helical" evidence="5">
    <location>
        <begin position="6"/>
        <end position="27"/>
    </location>
</feature>
<dbReference type="GO" id="GO:0005506">
    <property type="term" value="F:iron ion binding"/>
    <property type="evidence" value="ECO:0007669"/>
    <property type="project" value="InterPro"/>
</dbReference>
<evidence type="ECO:0000313" key="8">
    <source>
        <dbReference type="Proteomes" id="UP000010816"/>
    </source>
</evidence>
<feature type="transmembrane region" description="Helical" evidence="5">
    <location>
        <begin position="132"/>
        <end position="149"/>
    </location>
</feature>
<dbReference type="GO" id="GO:0016020">
    <property type="term" value="C:membrane"/>
    <property type="evidence" value="ECO:0007669"/>
    <property type="project" value="UniProtKB-SubCell"/>
</dbReference>
<dbReference type="GO" id="GO:0008610">
    <property type="term" value="P:lipid biosynthetic process"/>
    <property type="evidence" value="ECO:0007669"/>
    <property type="project" value="InterPro"/>
</dbReference>
<dbReference type="PANTHER" id="PTHR11863">
    <property type="entry name" value="STEROL DESATURASE"/>
    <property type="match status" value="1"/>
</dbReference>
<keyword evidence="2 5" id="KW-0812">Transmembrane</keyword>
<dbReference type="STRING" id="765912.Thimo_0860"/>
<evidence type="ECO:0000259" key="6">
    <source>
        <dbReference type="Pfam" id="PF04116"/>
    </source>
</evidence>
<feature type="domain" description="Fatty acid hydroxylase" evidence="6">
    <location>
        <begin position="83"/>
        <end position="219"/>
    </location>
</feature>
<dbReference type="Pfam" id="PF04116">
    <property type="entry name" value="FA_hydroxylase"/>
    <property type="match status" value="1"/>
</dbReference>
<dbReference type="PATRIC" id="fig|765912.4.peg.843"/>
<dbReference type="eggNOG" id="COG3000">
    <property type="taxonomic scope" value="Bacteria"/>
</dbReference>
<keyword evidence="8" id="KW-1185">Reference proteome</keyword>
<dbReference type="InterPro" id="IPR006694">
    <property type="entry name" value="Fatty_acid_hydroxylase"/>
</dbReference>
<accession>L0GUL4</accession>
<dbReference type="RefSeq" id="WP_015279842.1">
    <property type="nucleotide sequence ID" value="NC_019940.1"/>
</dbReference>
<dbReference type="AlphaFoldDB" id="L0GUL4"/>
<organism evidence="7 8">
    <name type="scientific">Thioflavicoccus mobilis 8321</name>
    <dbReference type="NCBI Taxonomy" id="765912"/>
    <lineage>
        <taxon>Bacteria</taxon>
        <taxon>Pseudomonadati</taxon>
        <taxon>Pseudomonadota</taxon>
        <taxon>Gammaproteobacteria</taxon>
        <taxon>Chromatiales</taxon>
        <taxon>Chromatiaceae</taxon>
        <taxon>Thioflavicoccus</taxon>
    </lineage>
</organism>
<sequence>MTSDAWATLIALVVLFGLEGYWPFYGGRAQRFRHGWRNLGLALISGVVTAASAPLLFAASEFAAERGWGLARQFDLGPLASALLVFILFDLWMYLWHRANHEVPLLWRFHRVHHTDPELDCTTALRFHPIEILLSSGVNVLVIVALGMAVSEFVLYKTVMVVAILFHHSNVAIPERFDRGLRSLVVSPAVHRVHHSEVRRETDSNYGTVFSLWDRAFGSLQLRGDARAIRFGIGRFGESEWQRPTRLLLLPFRREVPA</sequence>
<gene>
    <name evidence="7" type="ORF">Thimo_0860</name>
</gene>
<feature type="transmembrane region" description="Helical" evidence="5">
    <location>
        <begin position="79"/>
        <end position="96"/>
    </location>
</feature>
<dbReference type="InterPro" id="IPR050307">
    <property type="entry name" value="Sterol_Desaturase_Related"/>
</dbReference>
<evidence type="ECO:0000313" key="7">
    <source>
        <dbReference type="EMBL" id="AGA89696.1"/>
    </source>
</evidence>
<name>L0GUL4_9GAMM</name>
<comment type="subcellular location">
    <subcellularLocation>
        <location evidence="1">Membrane</location>
    </subcellularLocation>
</comment>
<protein>
    <submittedName>
        <fullName evidence="7">Sterol desaturase</fullName>
    </submittedName>
</protein>
<dbReference type="EMBL" id="CP003051">
    <property type="protein sequence ID" value="AGA89696.1"/>
    <property type="molecule type" value="Genomic_DNA"/>
</dbReference>
<dbReference type="OrthoDB" id="9770329at2"/>